<keyword evidence="3" id="KW-0813">Transport</keyword>
<dbReference type="PANTHER" id="PTHR23506:SF26">
    <property type="entry name" value="MFS-TYPE TRANSPORTER SLC18B1"/>
    <property type="match status" value="1"/>
</dbReference>
<evidence type="ECO:0000256" key="3">
    <source>
        <dbReference type="ARBA" id="ARBA00022448"/>
    </source>
</evidence>
<dbReference type="EMBL" id="CALNXK010000027">
    <property type="protein sequence ID" value="CAH3114195.1"/>
    <property type="molecule type" value="Genomic_DNA"/>
</dbReference>
<evidence type="ECO:0000256" key="1">
    <source>
        <dbReference type="ARBA" id="ARBA00004141"/>
    </source>
</evidence>
<feature type="transmembrane region" description="Helical" evidence="8">
    <location>
        <begin position="16"/>
        <end position="36"/>
    </location>
</feature>
<feature type="transmembrane region" description="Helical" evidence="8">
    <location>
        <begin position="320"/>
        <end position="341"/>
    </location>
</feature>
<dbReference type="InterPro" id="IPR001958">
    <property type="entry name" value="Tet-R_TetA/multi-R_MdtG-like"/>
</dbReference>
<dbReference type="InterPro" id="IPR050930">
    <property type="entry name" value="MFS_Vesicular_Transporter"/>
</dbReference>
<comment type="similarity">
    <text evidence="2">Belongs to the major facilitator superfamily. Vesicular transporter family.</text>
</comment>
<dbReference type="PANTHER" id="PTHR23506">
    <property type="entry name" value="GH10249P"/>
    <property type="match status" value="1"/>
</dbReference>
<keyword evidence="7 8" id="KW-0472">Membrane</keyword>
<feature type="transmembrane region" description="Helical" evidence="8">
    <location>
        <begin position="82"/>
        <end position="104"/>
    </location>
</feature>
<evidence type="ECO:0000256" key="4">
    <source>
        <dbReference type="ARBA" id="ARBA00022692"/>
    </source>
</evidence>
<feature type="transmembrane region" description="Helical" evidence="8">
    <location>
        <begin position="116"/>
        <end position="138"/>
    </location>
</feature>
<accession>A0ABN8NN36</accession>
<feature type="transmembrane region" description="Helical" evidence="8">
    <location>
        <begin position="394"/>
        <end position="416"/>
    </location>
</feature>
<sequence>METVPERPWSNQAQNIVILSTLFLVIFIDAAAYSLYAPFFPSEAEDKGVSTTVVGLIFGTYPLGMFIFSLACGFLITKFGAFSVLLSGCLVCGGSLIMFGLCGFISDTAMFVAFCFLLRATLAIGGSASEVAALSILIGKFPNNVGAVTGARATSYGVGLSLGPALGGFLYSVGGFTAPFTVIGCVMIFTTPWVFLFLRRTEKQTDEKTAEESTTIFKALRIPGTFISALSFAVSGCSFGYIEPIFEPYMIQLGESTVNIGLMFLLFSGVFTLSAAAVTFIVDKTNRYRGFLILGFISFGIGYLMLGPAPFLTFLPQRNVLLVCISLAVAGIGGGISLAPIMPDLIRTARKGGMPDNLSSNAALSSIFGSMFYLGATIGPSIAGVTDEHLGFQWSTSIAGFICVGHALLLLIFTVFKPISDWVGDNNSGLAEEEEKPMLGNSRS</sequence>
<comment type="subcellular location">
    <subcellularLocation>
        <location evidence="1">Membrane</location>
        <topology evidence="1">Multi-pass membrane protein</topology>
    </subcellularLocation>
</comment>
<dbReference type="PROSITE" id="PS50850">
    <property type="entry name" value="MFS"/>
    <property type="match status" value="1"/>
</dbReference>
<evidence type="ECO:0000313" key="11">
    <source>
        <dbReference type="Proteomes" id="UP001159405"/>
    </source>
</evidence>
<dbReference type="InterPro" id="IPR020846">
    <property type="entry name" value="MFS_dom"/>
</dbReference>
<gene>
    <name evidence="10" type="ORF">PLOB_00023068</name>
</gene>
<keyword evidence="11" id="KW-1185">Reference proteome</keyword>
<feature type="transmembrane region" description="Helical" evidence="8">
    <location>
        <begin position="362"/>
        <end position="382"/>
    </location>
</feature>
<feature type="transmembrane region" description="Helical" evidence="8">
    <location>
        <begin position="291"/>
        <end position="314"/>
    </location>
</feature>
<evidence type="ECO:0000313" key="10">
    <source>
        <dbReference type="EMBL" id="CAH3114195.1"/>
    </source>
</evidence>
<dbReference type="SUPFAM" id="SSF103473">
    <property type="entry name" value="MFS general substrate transporter"/>
    <property type="match status" value="1"/>
</dbReference>
<reference evidence="10 11" key="1">
    <citation type="submission" date="2022-05" db="EMBL/GenBank/DDBJ databases">
        <authorList>
            <consortium name="Genoscope - CEA"/>
            <person name="William W."/>
        </authorList>
    </citation>
    <scope>NUCLEOTIDE SEQUENCE [LARGE SCALE GENOMIC DNA]</scope>
</reference>
<name>A0ABN8NN36_9CNID</name>
<evidence type="ECO:0000256" key="2">
    <source>
        <dbReference type="ARBA" id="ARBA00006829"/>
    </source>
</evidence>
<evidence type="ECO:0000259" key="9">
    <source>
        <dbReference type="PROSITE" id="PS50850"/>
    </source>
</evidence>
<organism evidence="10 11">
    <name type="scientific">Porites lobata</name>
    <dbReference type="NCBI Taxonomy" id="104759"/>
    <lineage>
        <taxon>Eukaryota</taxon>
        <taxon>Metazoa</taxon>
        <taxon>Cnidaria</taxon>
        <taxon>Anthozoa</taxon>
        <taxon>Hexacorallia</taxon>
        <taxon>Scleractinia</taxon>
        <taxon>Fungiina</taxon>
        <taxon>Poritidae</taxon>
        <taxon>Porites</taxon>
    </lineage>
</organism>
<dbReference type="InterPro" id="IPR036259">
    <property type="entry name" value="MFS_trans_sf"/>
</dbReference>
<feature type="transmembrane region" description="Helical" evidence="8">
    <location>
        <begin position="48"/>
        <end position="76"/>
    </location>
</feature>
<feature type="transmembrane region" description="Helical" evidence="8">
    <location>
        <begin position="219"/>
        <end position="242"/>
    </location>
</feature>
<feature type="transmembrane region" description="Helical" evidence="8">
    <location>
        <begin position="262"/>
        <end position="282"/>
    </location>
</feature>
<evidence type="ECO:0000256" key="8">
    <source>
        <dbReference type="SAM" id="Phobius"/>
    </source>
</evidence>
<keyword evidence="6 8" id="KW-1133">Transmembrane helix</keyword>
<comment type="caution">
    <text evidence="10">The sequence shown here is derived from an EMBL/GenBank/DDBJ whole genome shotgun (WGS) entry which is preliminary data.</text>
</comment>
<dbReference type="Proteomes" id="UP001159405">
    <property type="component" value="Unassembled WGS sequence"/>
</dbReference>
<protein>
    <recommendedName>
        <fullName evidence="9">Major facilitator superfamily (MFS) profile domain-containing protein</fullName>
    </recommendedName>
</protein>
<feature type="transmembrane region" description="Helical" evidence="8">
    <location>
        <begin position="169"/>
        <end position="198"/>
    </location>
</feature>
<dbReference type="PRINTS" id="PR01035">
    <property type="entry name" value="TCRTETA"/>
</dbReference>
<keyword evidence="5" id="KW-0532">Neurotransmitter transport</keyword>
<feature type="domain" description="Major facilitator superfamily (MFS) profile" evidence="9">
    <location>
        <begin position="18"/>
        <end position="422"/>
    </location>
</feature>
<proteinExistence type="inferred from homology"/>
<keyword evidence="4 8" id="KW-0812">Transmembrane</keyword>
<evidence type="ECO:0000256" key="5">
    <source>
        <dbReference type="ARBA" id="ARBA00022775"/>
    </source>
</evidence>
<evidence type="ECO:0000256" key="7">
    <source>
        <dbReference type="ARBA" id="ARBA00023136"/>
    </source>
</evidence>
<dbReference type="Pfam" id="PF07690">
    <property type="entry name" value="MFS_1"/>
    <property type="match status" value="1"/>
</dbReference>
<dbReference type="Gene3D" id="1.20.1250.20">
    <property type="entry name" value="MFS general substrate transporter like domains"/>
    <property type="match status" value="2"/>
</dbReference>
<dbReference type="InterPro" id="IPR011701">
    <property type="entry name" value="MFS"/>
</dbReference>
<evidence type="ECO:0000256" key="6">
    <source>
        <dbReference type="ARBA" id="ARBA00022989"/>
    </source>
</evidence>